<dbReference type="RefSeq" id="WP_343839775.1">
    <property type="nucleotide sequence ID" value="NZ_BAAADO010000003.1"/>
</dbReference>
<dbReference type="Proteomes" id="UP001500880">
    <property type="component" value="Unassembled WGS sequence"/>
</dbReference>
<keyword evidence="1" id="KW-0472">Membrane</keyword>
<reference evidence="3" key="1">
    <citation type="journal article" date="2019" name="Int. J. Syst. Evol. Microbiol.">
        <title>The Global Catalogue of Microorganisms (GCM) 10K type strain sequencing project: providing services to taxonomists for standard genome sequencing and annotation.</title>
        <authorList>
            <consortium name="The Broad Institute Genomics Platform"/>
            <consortium name="The Broad Institute Genome Sequencing Center for Infectious Disease"/>
            <person name="Wu L."/>
            <person name="Ma J."/>
        </authorList>
    </citation>
    <scope>NUCLEOTIDE SEQUENCE [LARGE SCALE GENOMIC DNA]</scope>
    <source>
        <strain evidence="3">JCM 12389</strain>
    </source>
</reference>
<evidence type="ECO:0000313" key="2">
    <source>
        <dbReference type="EMBL" id="GAA0491503.1"/>
    </source>
</evidence>
<evidence type="ECO:0000256" key="1">
    <source>
        <dbReference type="SAM" id="Phobius"/>
    </source>
</evidence>
<dbReference type="EMBL" id="BAAADO010000003">
    <property type="protein sequence ID" value="GAA0491503.1"/>
    <property type="molecule type" value="Genomic_DNA"/>
</dbReference>
<name>A0ABP3L4X3_9BACI</name>
<feature type="transmembrane region" description="Helical" evidence="1">
    <location>
        <begin position="12"/>
        <end position="33"/>
    </location>
</feature>
<gene>
    <name evidence="2" type="ORF">GCM10008986_17060</name>
</gene>
<protein>
    <submittedName>
        <fullName evidence="2">Uncharacterized protein</fullName>
    </submittedName>
</protein>
<evidence type="ECO:0000313" key="3">
    <source>
        <dbReference type="Proteomes" id="UP001500880"/>
    </source>
</evidence>
<accession>A0ABP3L4X3</accession>
<keyword evidence="1" id="KW-1133">Transmembrane helix</keyword>
<keyword evidence="1" id="KW-0812">Transmembrane</keyword>
<comment type="caution">
    <text evidence="2">The sequence shown here is derived from an EMBL/GenBank/DDBJ whole genome shotgun (WGS) entry which is preliminary data.</text>
</comment>
<sequence length="162" mass="19123">MKTLQVLWKQNRFLNLLYILVCIGFFSLIYVLIINLNHANIESKTARNFEGKNIYQISDNLMGERESDFFLEDRGYNLLFNFSKSLSTYSGLIYYSAKLQPMGVENFQGTQQFVPYYKRGQSNLSNKKYTMVLTIQANQNVFELNNLKVHRGRLFKKKRIYV</sequence>
<keyword evidence="3" id="KW-1185">Reference proteome</keyword>
<proteinExistence type="predicted"/>
<organism evidence="2 3">
    <name type="scientific">Salinibacillus aidingensis</name>
    <dbReference type="NCBI Taxonomy" id="237684"/>
    <lineage>
        <taxon>Bacteria</taxon>
        <taxon>Bacillati</taxon>
        <taxon>Bacillota</taxon>
        <taxon>Bacilli</taxon>
        <taxon>Bacillales</taxon>
        <taxon>Bacillaceae</taxon>
        <taxon>Salinibacillus</taxon>
    </lineage>
</organism>